<organism evidence="2 3">
    <name type="scientific">Argiope bruennichi</name>
    <name type="common">Wasp spider</name>
    <name type="synonym">Aranea bruennichi</name>
    <dbReference type="NCBI Taxonomy" id="94029"/>
    <lineage>
        <taxon>Eukaryota</taxon>
        <taxon>Metazoa</taxon>
        <taxon>Ecdysozoa</taxon>
        <taxon>Arthropoda</taxon>
        <taxon>Chelicerata</taxon>
        <taxon>Arachnida</taxon>
        <taxon>Araneae</taxon>
        <taxon>Araneomorphae</taxon>
        <taxon>Entelegynae</taxon>
        <taxon>Araneoidea</taxon>
        <taxon>Araneidae</taxon>
        <taxon>Argiope</taxon>
    </lineage>
</organism>
<feature type="signal peptide" evidence="1">
    <location>
        <begin position="1"/>
        <end position="22"/>
    </location>
</feature>
<gene>
    <name evidence="2" type="ORF">HNY73_000291</name>
</gene>
<name>A0A8T0G0A1_ARGBR</name>
<keyword evidence="1" id="KW-0732">Signal</keyword>
<accession>A0A8T0G0A1</accession>
<reference evidence="2" key="2">
    <citation type="submission" date="2020-06" db="EMBL/GenBank/DDBJ databases">
        <authorList>
            <person name="Sheffer M."/>
        </authorList>
    </citation>
    <scope>NUCLEOTIDE SEQUENCE</scope>
</reference>
<proteinExistence type="predicted"/>
<sequence>MNTVLFTGLLVTLVTLFSTVNSQAMAFAGPGAQNGNMRQWFPPWMWQFVPDIRIPQNWYEGENVCVSEREEPLTGPDPFEGLNENSRDVSQTCKGDMYKYVCVIRTRDNGVTKQTVKTYQCCPGYVRTNDGSPGCVQGSNP</sequence>
<dbReference type="EMBL" id="JABXBU010000001">
    <property type="protein sequence ID" value="KAF8795838.1"/>
    <property type="molecule type" value="Genomic_DNA"/>
</dbReference>
<comment type="caution">
    <text evidence="2">The sequence shown here is derived from an EMBL/GenBank/DDBJ whole genome shotgun (WGS) entry which is preliminary data.</text>
</comment>
<protein>
    <submittedName>
        <fullName evidence="2">Uncharacterized protein</fullName>
    </submittedName>
</protein>
<dbReference type="Proteomes" id="UP000807504">
    <property type="component" value="Unassembled WGS sequence"/>
</dbReference>
<evidence type="ECO:0000256" key="1">
    <source>
        <dbReference type="SAM" id="SignalP"/>
    </source>
</evidence>
<reference evidence="2" key="1">
    <citation type="journal article" date="2020" name="bioRxiv">
        <title>Chromosome-level reference genome of the European wasp spider Argiope bruennichi: a resource for studies on range expansion and evolutionary adaptation.</title>
        <authorList>
            <person name="Sheffer M.M."/>
            <person name="Hoppe A."/>
            <person name="Krehenwinkel H."/>
            <person name="Uhl G."/>
            <person name="Kuss A.W."/>
            <person name="Jensen L."/>
            <person name="Jensen C."/>
            <person name="Gillespie R.G."/>
            <person name="Hoff K.J."/>
            <person name="Prost S."/>
        </authorList>
    </citation>
    <scope>NUCLEOTIDE SEQUENCE</scope>
</reference>
<keyword evidence="3" id="KW-1185">Reference proteome</keyword>
<dbReference type="AlphaFoldDB" id="A0A8T0G0A1"/>
<evidence type="ECO:0000313" key="3">
    <source>
        <dbReference type="Proteomes" id="UP000807504"/>
    </source>
</evidence>
<feature type="chain" id="PRO_5035728281" evidence="1">
    <location>
        <begin position="23"/>
        <end position="141"/>
    </location>
</feature>
<evidence type="ECO:0000313" key="2">
    <source>
        <dbReference type="EMBL" id="KAF8795838.1"/>
    </source>
</evidence>